<dbReference type="SMART" id="SM00256">
    <property type="entry name" value="FBOX"/>
    <property type="match status" value="1"/>
</dbReference>
<feature type="domain" description="F-box" evidence="1">
    <location>
        <begin position="8"/>
        <end position="54"/>
    </location>
</feature>
<dbReference type="OrthoDB" id="6577359at2759"/>
<evidence type="ECO:0000313" key="2">
    <source>
        <dbReference type="EnsemblMetazoa" id="XP_014257002.1"/>
    </source>
</evidence>
<dbReference type="PROSITE" id="PS50181">
    <property type="entry name" value="FBOX"/>
    <property type="match status" value="1"/>
</dbReference>
<keyword evidence="3" id="KW-1185">Reference proteome</keyword>
<accession>A0A8I6S6G8</accession>
<dbReference type="RefSeq" id="XP_014257002.1">
    <property type="nucleotide sequence ID" value="XM_014401516.2"/>
</dbReference>
<dbReference type="OMA" id="WFRIANS"/>
<dbReference type="InterPro" id="IPR036047">
    <property type="entry name" value="F-box-like_dom_sf"/>
</dbReference>
<dbReference type="InterPro" id="IPR001810">
    <property type="entry name" value="F-box_dom"/>
</dbReference>
<dbReference type="KEGG" id="clec:106670861"/>
<dbReference type="SUPFAM" id="SSF81383">
    <property type="entry name" value="F-box domain"/>
    <property type="match status" value="1"/>
</dbReference>
<dbReference type="Pfam" id="PF12937">
    <property type="entry name" value="F-box-like"/>
    <property type="match status" value="1"/>
</dbReference>
<organism evidence="2 3">
    <name type="scientific">Cimex lectularius</name>
    <name type="common">Bed bug</name>
    <name type="synonym">Acanthia lectularia</name>
    <dbReference type="NCBI Taxonomy" id="79782"/>
    <lineage>
        <taxon>Eukaryota</taxon>
        <taxon>Metazoa</taxon>
        <taxon>Ecdysozoa</taxon>
        <taxon>Arthropoda</taxon>
        <taxon>Hexapoda</taxon>
        <taxon>Insecta</taxon>
        <taxon>Pterygota</taxon>
        <taxon>Neoptera</taxon>
        <taxon>Paraneoptera</taxon>
        <taxon>Hemiptera</taxon>
        <taxon>Heteroptera</taxon>
        <taxon>Panheteroptera</taxon>
        <taxon>Cimicomorpha</taxon>
        <taxon>Cimicidae</taxon>
        <taxon>Cimex</taxon>
    </lineage>
</organism>
<dbReference type="GeneID" id="106670861"/>
<dbReference type="Proteomes" id="UP000494040">
    <property type="component" value="Unassembled WGS sequence"/>
</dbReference>
<dbReference type="Gene3D" id="1.20.1280.50">
    <property type="match status" value="1"/>
</dbReference>
<evidence type="ECO:0000259" key="1">
    <source>
        <dbReference type="PROSITE" id="PS50181"/>
    </source>
</evidence>
<sequence length="438" mass="49550">MTEENGTRDLFSALPAELSEMILTYLPAEDLASAGAVSKSWFRIANSEFLWKNVCSRDRILEEKLIDDFFDKVEEQRCRWARLYQYTQRRSKRWKSDKYRSINTPKILTAFVHGVTLLVGTNDGVGVHCIEGSHLVVVQHLKTGIPTTSITAVGDTLVCGDGTFSFVYTLKGRTYQLESTLSPPDDLVLTGPPVITEKKSEGVSLNVFVITDDFIWIGVSECNVMTCCKVFDRAGKSFSNVTLHDLVTVRHNRSYVSVLRPCGVQVYSDSGLLAFKLDSCAFYTGLVMSEMGIAFLQCQDFGDPEPVFFDLHRKTCSVENRFKVYKLALFEDNLLYLTGQVKFTMVSLKADKTRWVTPLAGSKYLRPGKDRFHVLCRKFVFICPSRGRLDMFSLFDLETGVNFYDTSIYTATYNILQVADTGFLYKSDKSAVKLRSYI</sequence>
<proteinExistence type="predicted"/>
<evidence type="ECO:0000313" key="3">
    <source>
        <dbReference type="Proteomes" id="UP000494040"/>
    </source>
</evidence>
<dbReference type="EnsemblMetazoa" id="XM_014401516.2">
    <property type="protein sequence ID" value="XP_014257002.1"/>
    <property type="gene ID" value="LOC106670861"/>
</dbReference>
<name>A0A8I6S6G8_CIMLE</name>
<protein>
    <recommendedName>
        <fullName evidence="1">F-box domain-containing protein</fullName>
    </recommendedName>
</protein>
<dbReference type="AlphaFoldDB" id="A0A8I6S6G8"/>
<reference evidence="2" key="1">
    <citation type="submission" date="2022-01" db="UniProtKB">
        <authorList>
            <consortium name="EnsemblMetazoa"/>
        </authorList>
    </citation>
    <scope>IDENTIFICATION</scope>
</reference>